<gene>
    <name evidence="3" type="ORF">GQF03_00255</name>
</gene>
<evidence type="ECO:0000259" key="2">
    <source>
        <dbReference type="Pfam" id="PF00561"/>
    </source>
</evidence>
<dbReference type="Proteomes" id="UP000445696">
    <property type="component" value="Unassembled WGS sequence"/>
</dbReference>
<dbReference type="GO" id="GO:0016020">
    <property type="term" value="C:membrane"/>
    <property type="evidence" value="ECO:0007669"/>
    <property type="project" value="TreeGrafter"/>
</dbReference>
<name>A0A845MC31_9PROT</name>
<dbReference type="PRINTS" id="PR00412">
    <property type="entry name" value="EPOXHYDRLASE"/>
</dbReference>
<organism evidence="3 4">
    <name type="scientific">Sneathiella chungangensis</name>
    <dbReference type="NCBI Taxonomy" id="1418234"/>
    <lineage>
        <taxon>Bacteria</taxon>
        <taxon>Pseudomonadati</taxon>
        <taxon>Pseudomonadota</taxon>
        <taxon>Alphaproteobacteria</taxon>
        <taxon>Sneathiellales</taxon>
        <taxon>Sneathiellaceae</taxon>
        <taxon>Sneathiella</taxon>
    </lineage>
</organism>
<dbReference type="PANTHER" id="PTHR43798">
    <property type="entry name" value="MONOACYLGLYCEROL LIPASE"/>
    <property type="match status" value="1"/>
</dbReference>
<reference evidence="3 4" key="1">
    <citation type="journal article" date="2014" name="Int. J. Syst. Evol. Microbiol.">
        <title>Sneathiella chungangensis sp. nov., isolated from a marine sand, and emended description of the genus Sneathiella.</title>
        <authorList>
            <person name="Siamphan C."/>
            <person name="Kim H."/>
            <person name="Lee J.S."/>
            <person name="Kim W."/>
        </authorList>
    </citation>
    <scope>NUCLEOTIDE SEQUENCE [LARGE SCALE GENOMIC DNA]</scope>
    <source>
        <strain evidence="3 4">KCTC 32476</strain>
    </source>
</reference>
<accession>A0A845MC31</accession>
<dbReference type="RefSeq" id="WP_161337186.1">
    <property type="nucleotide sequence ID" value="NZ_JBHSDG010000002.1"/>
</dbReference>
<evidence type="ECO:0000256" key="1">
    <source>
        <dbReference type="ARBA" id="ARBA00022801"/>
    </source>
</evidence>
<dbReference type="InterPro" id="IPR029058">
    <property type="entry name" value="AB_hydrolase_fold"/>
</dbReference>
<evidence type="ECO:0000313" key="4">
    <source>
        <dbReference type="Proteomes" id="UP000445696"/>
    </source>
</evidence>
<dbReference type="OrthoDB" id="9804723at2"/>
<dbReference type="Pfam" id="PF00561">
    <property type="entry name" value="Abhydrolase_1"/>
    <property type="match status" value="1"/>
</dbReference>
<keyword evidence="1 3" id="KW-0378">Hydrolase</keyword>
<comment type="caution">
    <text evidence="3">The sequence shown here is derived from an EMBL/GenBank/DDBJ whole genome shotgun (WGS) entry which is preliminary data.</text>
</comment>
<dbReference type="EMBL" id="WTVA01000001">
    <property type="protein sequence ID" value="MZR20757.1"/>
    <property type="molecule type" value="Genomic_DNA"/>
</dbReference>
<protein>
    <submittedName>
        <fullName evidence="3">Alpha/beta fold hydrolase</fullName>
    </submittedName>
</protein>
<dbReference type="AlphaFoldDB" id="A0A845MC31"/>
<feature type="domain" description="AB hydrolase-1" evidence="2">
    <location>
        <begin position="28"/>
        <end position="277"/>
    </location>
</feature>
<sequence length="297" mass="32325">MEDTFASLARLELDGVSLAYDDSGTGAPVVLVHGGASDIRTWSGQVPALSPHFRVISYSRRYARPNAPLLDGADDPIDVHIEDLARLLDRLDASPAHLVGHSWGGLIVLLLALRQPERLRSMTLIEPPVLPLFTDVPPKLSQLLPLLISDPRTAIAILKFGLGVMAPVERAFRRGDDKKAIEIFGKGVLGPEKFAGLSDARYAQVWDNRATDKAQMLGQNFPSLDADAIKRLNIPTLLLAGAESPPLFHRLCEALGDLLPEAELHVLPGASHIVQEDAREEMNARLLDFLSRQAGRG</sequence>
<dbReference type="Gene3D" id="3.40.50.1820">
    <property type="entry name" value="alpha/beta hydrolase"/>
    <property type="match status" value="1"/>
</dbReference>
<keyword evidence="4" id="KW-1185">Reference proteome</keyword>
<evidence type="ECO:0000313" key="3">
    <source>
        <dbReference type="EMBL" id="MZR20757.1"/>
    </source>
</evidence>
<dbReference type="GO" id="GO:0016787">
    <property type="term" value="F:hydrolase activity"/>
    <property type="evidence" value="ECO:0007669"/>
    <property type="project" value="UniProtKB-KW"/>
</dbReference>
<dbReference type="InterPro" id="IPR000639">
    <property type="entry name" value="Epox_hydrolase-like"/>
</dbReference>
<proteinExistence type="predicted"/>
<dbReference type="SUPFAM" id="SSF53474">
    <property type="entry name" value="alpha/beta-Hydrolases"/>
    <property type="match status" value="1"/>
</dbReference>
<dbReference type="PANTHER" id="PTHR43798:SF31">
    <property type="entry name" value="AB HYDROLASE SUPERFAMILY PROTEIN YCLE"/>
    <property type="match status" value="1"/>
</dbReference>
<dbReference type="InterPro" id="IPR050266">
    <property type="entry name" value="AB_hydrolase_sf"/>
</dbReference>
<dbReference type="InterPro" id="IPR000073">
    <property type="entry name" value="AB_hydrolase_1"/>
</dbReference>